<evidence type="ECO:0000256" key="1">
    <source>
        <dbReference type="ARBA" id="ARBA00001974"/>
    </source>
</evidence>
<name>A0A7I9YKQ8_MYCBU</name>
<dbReference type="PANTHER" id="PTHR43872:SF1">
    <property type="entry name" value="MONOOXYGENASE, PUTATIVE (AFU_ORTHOLOGUE AFUA_8G02570)-RELATED"/>
    <property type="match status" value="1"/>
</dbReference>
<dbReference type="InterPro" id="IPR036188">
    <property type="entry name" value="FAD/NAD-bd_sf"/>
</dbReference>
<dbReference type="Gene3D" id="3.50.50.60">
    <property type="entry name" value="FAD/NAD(P)-binding domain"/>
    <property type="match status" value="2"/>
</dbReference>
<dbReference type="PANTHER" id="PTHR43872">
    <property type="entry name" value="MONOOXYGENASE, PUTATIVE (AFU_ORTHOLOGUE AFUA_8G02570)-RELATED"/>
    <property type="match status" value="1"/>
</dbReference>
<evidence type="ECO:0000313" key="5">
    <source>
        <dbReference type="Proteomes" id="UP000465360"/>
    </source>
</evidence>
<protein>
    <submittedName>
        <fullName evidence="4">Flavin-binding monooxygenase</fullName>
    </submittedName>
</protein>
<dbReference type="SUPFAM" id="SSF51905">
    <property type="entry name" value="FAD/NAD(P)-binding domain"/>
    <property type="match status" value="1"/>
</dbReference>
<organism evidence="4 5">
    <name type="scientific">Mycobacterium bourgelatii</name>
    <dbReference type="NCBI Taxonomy" id="1273442"/>
    <lineage>
        <taxon>Bacteria</taxon>
        <taxon>Bacillati</taxon>
        <taxon>Actinomycetota</taxon>
        <taxon>Actinomycetes</taxon>
        <taxon>Mycobacteriales</taxon>
        <taxon>Mycobacteriaceae</taxon>
        <taxon>Mycobacterium</taxon>
    </lineage>
</organism>
<dbReference type="Proteomes" id="UP000465360">
    <property type="component" value="Unassembled WGS sequence"/>
</dbReference>
<evidence type="ECO:0000256" key="2">
    <source>
        <dbReference type="ARBA" id="ARBA00010139"/>
    </source>
</evidence>
<comment type="caution">
    <text evidence="4">The sequence shown here is derived from an EMBL/GenBank/DDBJ whole genome shotgun (WGS) entry which is preliminary data.</text>
</comment>
<dbReference type="AlphaFoldDB" id="A0A7I9YKQ8"/>
<dbReference type="RefSeq" id="WP_163709196.1">
    <property type="nucleotide sequence ID" value="NZ_BLKZ01000001.1"/>
</dbReference>
<reference evidence="4 5" key="1">
    <citation type="journal article" date="2019" name="Emerg. Microbes Infect.">
        <title>Comprehensive subspecies identification of 175 nontuberculous mycobacteria species based on 7547 genomic profiles.</title>
        <authorList>
            <person name="Matsumoto Y."/>
            <person name="Kinjo T."/>
            <person name="Motooka D."/>
            <person name="Nabeya D."/>
            <person name="Jung N."/>
            <person name="Uechi K."/>
            <person name="Horii T."/>
            <person name="Iida T."/>
            <person name="Fujita J."/>
            <person name="Nakamura S."/>
        </authorList>
    </citation>
    <scope>NUCLEOTIDE SEQUENCE [LARGE SCALE GENOMIC DNA]</scope>
    <source>
        <strain evidence="4 5">JCM 30725</strain>
    </source>
</reference>
<keyword evidence="3 4" id="KW-0503">Monooxygenase</keyword>
<proteinExistence type="inferred from homology"/>
<comment type="cofactor">
    <cofactor evidence="1">
        <name>FAD</name>
        <dbReference type="ChEBI" id="CHEBI:57692"/>
    </cofactor>
</comment>
<gene>
    <name evidence="4" type="ORF">MBOU_12590</name>
</gene>
<dbReference type="Pfam" id="PF13738">
    <property type="entry name" value="Pyr_redox_3"/>
    <property type="match status" value="1"/>
</dbReference>
<evidence type="ECO:0000313" key="4">
    <source>
        <dbReference type="EMBL" id="GFG89217.1"/>
    </source>
</evidence>
<keyword evidence="5" id="KW-1185">Reference proteome</keyword>
<comment type="similarity">
    <text evidence="2">Belongs to the FAD-binding monooxygenase family.</text>
</comment>
<dbReference type="InterPro" id="IPR051820">
    <property type="entry name" value="FAD-binding_MO"/>
</dbReference>
<dbReference type="GO" id="GO:0004497">
    <property type="term" value="F:monooxygenase activity"/>
    <property type="evidence" value="ECO:0007669"/>
    <property type="project" value="UniProtKB-KW"/>
</dbReference>
<dbReference type="EMBL" id="BLKZ01000001">
    <property type="protein sequence ID" value="GFG89217.1"/>
    <property type="molecule type" value="Genomic_DNA"/>
</dbReference>
<dbReference type="PRINTS" id="PR00469">
    <property type="entry name" value="PNDRDTASEII"/>
</dbReference>
<sequence length="466" mass="52919">MSARGATEDTTVVVVGAGITGIGAAYYLRTNGIPYLVIEANDDLGGVWHTQRWHGARCDSDFVKYSYSFQPHPSSRCLLDRDEIQRYLRSVAEQFDLLRNIRFSTRVTSASFDTTTGRWVVQTPHGAIRAQFVINGNGYFNLPHVPEFPGVDTFDGEIIHTFDLDAERKFPGKNVVLVGSGSTAICAAPELARVSGSMTMLQRSPSYIYEVDNKATPLMRLCQYLYGRGLGFPIKFLRNYLQLRDDVIFVAFRAFPRPARWFFRQHWQDTVNSEQLKRDFSPSYSPWEQRIPVAIGLKEAVRRGAVRIETGTIARFTPSSVVLVGGKELQCDVCILATGFELDFLKFELRVDGAQIEVRGINFYKGIMWGGVPNYFQPVGVWHSAWTQRSETVTRFAIKVIKHMAAHQLNTVSIERKEVDYTPSITPGYLMRDLPELPRLYASWELPTLDNLLGRYRFAPRKLNFT</sequence>
<evidence type="ECO:0000256" key="3">
    <source>
        <dbReference type="ARBA" id="ARBA00023033"/>
    </source>
</evidence>
<keyword evidence="3 4" id="KW-0560">Oxidoreductase</keyword>
<accession>A0A7I9YKQ8</accession>